<name>A0A5B9QR66_9BACT</name>
<accession>A0A5B9QR66</accession>
<dbReference type="CDD" id="cd06260">
    <property type="entry name" value="DUF820-like"/>
    <property type="match status" value="1"/>
</dbReference>
<dbReference type="Pfam" id="PF05685">
    <property type="entry name" value="Uma2"/>
    <property type="match status" value="1"/>
</dbReference>
<gene>
    <name evidence="2" type="ORF">UC8_35420</name>
</gene>
<organism evidence="2 3">
    <name type="scientific">Roseimaritima ulvae</name>
    <dbReference type="NCBI Taxonomy" id="980254"/>
    <lineage>
        <taxon>Bacteria</taxon>
        <taxon>Pseudomonadati</taxon>
        <taxon>Planctomycetota</taxon>
        <taxon>Planctomycetia</taxon>
        <taxon>Pirellulales</taxon>
        <taxon>Pirellulaceae</taxon>
        <taxon>Roseimaritima</taxon>
    </lineage>
</organism>
<dbReference type="EMBL" id="CP042914">
    <property type="protein sequence ID" value="QEG41518.1"/>
    <property type="molecule type" value="Genomic_DNA"/>
</dbReference>
<evidence type="ECO:0000313" key="3">
    <source>
        <dbReference type="Proteomes" id="UP000325286"/>
    </source>
</evidence>
<dbReference type="OrthoDB" id="291316at2"/>
<sequence length="179" mass="20135">MSSAASYRPHYTLQDYRQWEGDWELWYGTAVAMTPSPFGRHGALVMRLGTALTNAIDDAKCDASVLAEVDWIVSENTVVRPDVTVVCGNPPVRHIESRPAVVVEVLSDATRERELSHKRSLYQDNQVPWYLIADPNDLFVQVLQLDDNNRYLPLPVGSSVEMTICNACKLSVDLSWLSR</sequence>
<dbReference type="Gene3D" id="3.90.1570.10">
    <property type="entry name" value="tt1808, chain A"/>
    <property type="match status" value="1"/>
</dbReference>
<reference evidence="2 3" key="1">
    <citation type="submission" date="2019-08" db="EMBL/GenBank/DDBJ databases">
        <title>Deep-cultivation of Planctomycetes and their phenomic and genomic characterization uncovers novel biology.</title>
        <authorList>
            <person name="Wiegand S."/>
            <person name="Jogler M."/>
            <person name="Boedeker C."/>
            <person name="Pinto D."/>
            <person name="Vollmers J."/>
            <person name="Rivas-Marin E."/>
            <person name="Kohn T."/>
            <person name="Peeters S.H."/>
            <person name="Heuer A."/>
            <person name="Rast P."/>
            <person name="Oberbeckmann S."/>
            <person name="Bunk B."/>
            <person name="Jeske O."/>
            <person name="Meyerdierks A."/>
            <person name="Storesund J.E."/>
            <person name="Kallscheuer N."/>
            <person name="Luecker S."/>
            <person name="Lage O.M."/>
            <person name="Pohl T."/>
            <person name="Merkel B.J."/>
            <person name="Hornburger P."/>
            <person name="Mueller R.-W."/>
            <person name="Bruemmer F."/>
            <person name="Labrenz M."/>
            <person name="Spormann A.M."/>
            <person name="Op den Camp H."/>
            <person name="Overmann J."/>
            <person name="Amann R."/>
            <person name="Jetten M.S.M."/>
            <person name="Mascher T."/>
            <person name="Medema M.H."/>
            <person name="Devos D.P."/>
            <person name="Kaster A.-K."/>
            <person name="Ovreas L."/>
            <person name="Rohde M."/>
            <person name="Galperin M.Y."/>
            <person name="Jogler C."/>
        </authorList>
    </citation>
    <scope>NUCLEOTIDE SEQUENCE [LARGE SCALE GENOMIC DNA]</scope>
    <source>
        <strain evidence="2 3">UC8</strain>
    </source>
</reference>
<dbReference type="RefSeq" id="WP_068135049.1">
    <property type="nucleotide sequence ID" value="NZ_CP042914.1"/>
</dbReference>
<dbReference type="InterPro" id="IPR012296">
    <property type="entry name" value="Nuclease_put_TT1808"/>
</dbReference>
<dbReference type="InterPro" id="IPR008538">
    <property type="entry name" value="Uma2"/>
</dbReference>
<dbReference type="AlphaFoldDB" id="A0A5B9QR66"/>
<proteinExistence type="predicted"/>
<evidence type="ECO:0000259" key="1">
    <source>
        <dbReference type="Pfam" id="PF05685"/>
    </source>
</evidence>
<feature type="domain" description="Putative restriction endonuclease" evidence="1">
    <location>
        <begin position="14"/>
        <end position="162"/>
    </location>
</feature>
<protein>
    <recommendedName>
        <fullName evidence="1">Putative restriction endonuclease domain-containing protein</fullName>
    </recommendedName>
</protein>
<dbReference type="InterPro" id="IPR011335">
    <property type="entry name" value="Restrct_endonuc-II-like"/>
</dbReference>
<keyword evidence="3" id="KW-1185">Reference proteome</keyword>
<dbReference type="PANTHER" id="PTHR36558:SF1">
    <property type="entry name" value="RESTRICTION ENDONUCLEASE DOMAIN-CONTAINING PROTEIN-RELATED"/>
    <property type="match status" value="1"/>
</dbReference>
<dbReference type="PANTHER" id="PTHR36558">
    <property type="entry name" value="GLR1098 PROTEIN"/>
    <property type="match status" value="1"/>
</dbReference>
<dbReference type="Proteomes" id="UP000325286">
    <property type="component" value="Chromosome"/>
</dbReference>
<dbReference type="KEGG" id="rul:UC8_35420"/>
<evidence type="ECO:0000313" key="2">
    <source>
        <dbReference type="EMBL" id="QEG41518.1"/>
    </source>
</evidence>
<dbReference type="SUPFAM" id="SSF52980">
    <property type="entry name" value="Restriction endonuclease-like"/>
    <property type="match status" value="1"/>
</dbReference>